<evidence type="ECO:0000313" key="3">
    <source>
        <dbReference type="Proteomes" id="UP000183371"/>
    </source>
</evidence>
<keyword evidence="1" id="KW-1133">Transmembrane helix</keyword>
<evidence type="ECO:0000256" key="1">
    <source>
        <dbReference type="SAM" id="Phobius"/>
    </source>
</evidence>
<organism evidence="2 3">
    <name type="scientific">Pseudovibrio denitrificans</name>
    <dbReference type="NCBI Taxonomy" id="258256"/>
    <lineage>
        <taxon>Bacteria</taxon>
        <taxon>Pseudomonadati</taxon>
        <taxon>Pseudomonadota</taxon>
        <taxon>Alphaproteobacteria</taxon>
        <taxon>Hyphomicrobiales</taxon>
        <taxon>Stappiaceae</taxon>
        <taxon>Pseudovibrio</taxon>
    </lineage>
</organism>
<dbReference type="Proteomes" id="UP000183371">
    <property type="component" value="Unassembled WGS sequence"/>
</dbReference>
<dbReference type="AlphaFoldDB" id="A0A1I7DV86"/>
<proteinExistence type="predicted"/>
<sequence length="179" mass="19274">MDDLIFHWAHFESALRVSISVLVGCFVICSAVILLSYRIHRFEVSAFVRLAVATFGVAVLGGLIGFSGGNAREGVVGDLMPAILSFLAVAAAYLLGVAKTPPRDEMYPIVISFVLVLFFSYALGASNRGGYEKGESRRQVCLSVFTNAEVLGSDTAVKNSLAFFGDKCKKVITLPKVEE</sequence>
<feature type="transmembrane region" description="Helical" evidence="1">
    <location>
        <begin position="79"/>
        <end position="98"/>
    </location>
</feature>
<evidence type="ECO:0000313" key="2">
    <source>
        <dbReference type="EMBL" id="SFU15575.1"/>
    </source>
</evidence>
<reference evidence="3" key="1">
    <citation type="submission" date="2016-10" db="EMBL/GenBank/DDBJ databases">
        <authorList>
            <person name="Varghese N."/>
            <person name="Submissions S."/>
        </authorList>
    </citation>
    <scope>NUCLEOTIDE SEQUENCE [LARGE SCALE GENOMIC DNA]</scope>
    <source>
        <strain evidence="3">DSM 17465</strain>
    </source>
</reference>
<feature type="transmembrane region" description="Helical" evidence="1">
    <location>
        <begin position="47"/>
        <end position="67"/>
    </location>
</feature>
<keyword evidence="3" id="KW-1185">Reference proteome</keyword>
<keyword evidence="1" id="KW-0812">Transmembrane</keyword>
<feature type="transmembrane region" description="Helical" evidence="1">
    <location>
        <begin position="14"/>
        <end position="35"/>
    </location>
</feature>
<accession>A0A1I7DV86</accession>
<dbReference type="EMBL" id="FPBD01000011">
    <property type="protein sequence ID" value="SFU15575.1"/>
    <property type="molecule type" value="Genomic_DNA"/>
</dbReference>
<gene>
    <name evidence="2" type="ORF">SAMN05444141_11153</name>
</gene>
<protein>
    <submittedName>
        <fullName evidence="2">Uncharacterized protein</fullName>
    </submittedName>
</protein>
<name>A0A1I7DV86_9HYPH</name>
<dbReference type="RefSeq" id="WP_054785478.1">
    <property type="nucleotide sequence ID" value="NZ_FPBD01000011.1"/>
</dbReference>
<feature type="transmembrane region" description="Helical" evidence="1">
    <location>
        <begin position="105"/>
        <end position="123"/>
    </location>
</feature>
<keyword evidence="1" id="KW-0472">Membrane</keyword>